<keyword evidence="9" id="KW-0448">Lipopolysaccharide biosynthesis</keyword>
<evidence type="ECO:0000256" key="2">
    <source>
        <dbReference type="ARBA" id="ARBA00007362"/>
    </source>
</evidence>
<evidence type="ECO:0000259" key="14">
    <source>
        <dbReference type="Pfam" id="PF00892"/>
    </source>
</evidence>
<evidence type="ECO:0000256" key="11">
    <source>
        <dbReference type="ARBA" id="ARBA00023098"/>
    </source>
</evidence>
<evidence type="ECO:0000256" key="4">
    <source>
        <dbReference type="ARBA" id="ARBA00022475"/>
    </source>
</evidence>
<keyword evidence="12 13" id="KW-0472">Membrane</keyword>
<feature type="transmembrane region" description="Helical" evidence="13">
    <location>
        <begin position="93"/>
        <end position="114"/>
    </location>
</feature>
<dbReference type="SUPFAM" id="SSF103481">
    <property type="entry name" value="Multidrug resistance efflux transporter EmrE"/>
    <property type="match status" value="2"/>
</dbReference>
<dbReference type="GO" id="GO:0009103">
    <property type="term" value="P:lipopolysaccharide biosynthetic process"/>
    <property type="evidence" value="ECO:0007669"/>
    <property type="project" value="UniProtKB-KW"/>
</dbReference>
<dbReference type="InterPro" id="IPR037185">
    <property type="entry name" value="EmrE-like"/>
</dbReference>
<dbReference type="AlphaFoldDB" id="A0A1H5XZ54"/>
<gene>
    <name evidence="15" type="ORF">SAMN05216223_103480</name>
</gene>
<keyword evidence="5" id="KW-0444">Lipid biosynthesis</keyword>
<dbReference type="Pfam" id="PF00892">
    <property type="entry name" value="EamA"/>
    <property type="match status" value="2"/>
</dbReference>
<keyword evidence="3" id="KW-0813">Transport</keyword>
<proteinExistence type="inferred from homology"/>
<reference evidence="15 16" key="1">
    <citation type="submission" date="2016-10" db="EMBL/GenBank/DDBJ databases">
        <authorList>
            <person name="de Groot N.N."/>
        </authorList>
    </citation>
    <scope>NUCLEOTIDE SEQUENCE [LARGE SCALE GENOMIC DNA]</scope>
    <source>
        <strain evidence="15 16">CGMCC 4.2023</strain>
    </source>
</reference>
<evidence type="ECO:0000256" key="9">
    <source>
        <dbReference type="ARBA" id="ARBA00022985"/>
    </source>
</evidence>
<evidence type="ECO:0000256" key="13">
    <source>
        <dbReference type="SAM" id="Phobius"/>
    </source>
</evidence>
<evidence type="ECO:0000313" key="16">
    <source>
        <dbReference type="Proteomes" id="UP000236754"/>
    </source>
</evidence>
<dbReference type="EMBL" id="FNVU01000003">
    <property type="protein sequence ID" value="SEG16815.1"/>
    <property type="molecule type" value="Genomic_DNA"/>
</dbReference>
<keyword evidence="11" id="KW-0443">Lipid metabolism</keyword>
<comment type="subcellular location">
    <subcellularLocation>
        <location evidence="1">Cell membrane</location>
        <topology evidence="1">Multi-pass membrane protein</topology>
    </subcellularLocation>
</comment>
<keyword evidence="4" id="KW-1003">Cell membrane</keyword>
<accession>A0A1H5XZ54</accession>
<evidence type="ECO:0000256" key="1">
    <source>
        <dbReference type="ARBA" id="ARBA00004651"/>
    </source>
</evidence>
<dbReference type="PANTHER" id="PTHR30561:SF1">
    <property type="entry name" value="MULTIDRUG TRANSPORTER EMRE"/>
    <property type="match status" value="1"/>
</dbReference>
<feature type="transmembrane region" description="Helical" evidence="13">
    <location>
        <begin position="150"/>
        <end position="169"/>
    </location>
</feature>
<feature type="transmembrane region" description="Helical" evidence="13">
    <location>
        <begin position="6"/>
        <end position="23"/>
    </location>
</feature>
<dbReference type="PANTHER" id="PTHR30561">
    <property type="entry name" value="SMR FAMILY PROTON-DEPENDENT DRUG EFFLUX TRANSPORTER SUGE"/>
    <property type="match status" value="1"/>
</dbReference>
<dbReference type="Gene3D" id="1.10.3730.20">
    <property type="match status" value="2"/>
</dbReference>
<feature type="transmembrane region" description="Helical" evidence="13">
    <location>
        <begin position="30"/>
        <end position="50"/>
    </location>
</feature>
<feature type="transmembrane region" description="Helical" evidence="13">
    <location>
        <begin position="120"/>
        <end position="138"/>
    </location>
</feature>
<sequence length="288" mass="29932">MHAVPLVLLVSASVLHASWNFAAKRVGAGGAVFVWCYSTLSAVLLLPFAIGNLCVAHVRPHPWWIVAALGTAALHVGYGVILQRGYAVGDMSVVYPLARGTGPLLSVAVAVPLLGERPGLVGLFGVLAVVLGVCVISSRPAAATGGGPRTPSVVYGVLTGAAIAGYTLWDDRSVGAWAIPPVLYFTAGCALQSAMLTPYALARRSEAARLWRAHRREIAVIAALSPLAYLFVLFAMRTTPVSVVAPVRELSIVIGSLVGWRVLGEPHPARRLIGSAIVLTGIVGLAVG</sequence>
<feature type="domain" description="EamA" evidence="14">
    <location>
        <begin position="7"/>
        <end position="137"/>
    </location>
</feature>
<dbReference type="GO" id="GO:0005886">
    <property type="term" value="C:plasma membrane"/>
    <property type="evidence" value="ECO:0007669"/>
    <property type="project" value="UniProtKB-SubCell"/>
</dbReference>
<evidence type="ECO:0000256" key="7">
    <source>
        <dbReference type="ARBA" id="ARBA00022556"/>
    </source>
</evidence>
<keyword evidence="6" id="KW-0997">Cell inner membrane</keyword>
<keyword evidence="7" id="KW-0441">Lipid A biosynthesis</keyword>
<evidence type="ECO:0000256" key="8">
    <source>
        <dbReference type="ARBA" id="ARBA00022692"/>
    </source>
</evidence>
<evidence type="ECO:0000256" key="10">
    <source>
        <dbReference type="ARBA" id="ARBA00022989"/>
    </source>
</evidence>
<evidence type="ECO:0000256" key="12">
    <source>
        <dbReference type="ARBA" id="ARBA00023136"/>
    </source>
</evidence>
<evidence type="ECO:0000313" key="15">
    <source>
        <dbReference type="EMBL" id="SEG16815.1"/>
    </source>
</evidence>
<dbReference type="OrthoDB" id="9783707at2"/>
<feature type="transmembrane region" description="Helical" evidence="13">
    <location>
        <begin position="175"/>
        <end position="197"/>
    </location>
</feature>
<evidence type="ECO:0000256" key="6">
    <source>
        <dbReference type="ARBA" id="ARBA00022519"/>
    </source>
</evidence>
<keyword evidence="16" id="KW-1185">Reference proteome</keyword>
<feature type="transmembrane region" description="Helical" evidence="13">
    <location>
        <begin position="218"/>
        <end position="236"/>
    </location>
</feature>
<protein>
    <submittedName>
        <fullName evidence="15">EamA-like transporter family protein</fullName>
    </submittedName>
</protein>
<organism evidence="15 16">
    <name type="scientific">Actinacidiphila yanglinensis</name>
    <dbReference type="NCBI Taxonomy" id="310779"/>
    <lineage>
        <taxon>Bacteria</taxon>
        <taxon>Bacillati</taxon>
        <taxon>Actinomycetota</taxon>
        <taxon>Actinomycetes</taxon>
        <taxon>Kitasatosporales</taxon>
        <taxon>Streptomycetaceae</taxon>
        <taxon>Actinacidiphila</taxon>
    </lineage>
</organism>
<evidence type="ECO:0000256" key="5">
    <source>
        <dbReference type="ARBA" id="ARBA00022516"/>
    </source>
</evidence>
<keyword evidence="10 13" id="KW-1133">Transmembrane helix</keyword>
<feature type="domain" description="EamA" evidence="14">
    <location>
        <begin position="153"/>
        <end position="285"/>
    </location>
</feature>
<feature type="transmembrane region" description="Helical" evidence="13">
    <location>
        <begin position="62"/>
        <end position="81"/>
    </location>
</feature>
<comment type="similarity">
    <text evidence="2">Belongs to the EamA transporter family.</text>
</comment>
<dbReference type="Proteomes" id="UP000236754">
    <property type="component" value="Unassembled WGS sequence"/>
</dbReference>
<dbReference type="InterPro" id="IPR000620">
    <property type="entry name" value="EamA_dom"/>
</dbReference>
<name>A0A1H5XZ54_9ACTN</name>
<evidence type="ECO:0000256" key="3">
    <source>
        <dbReference type="ARBA" id="ARBA00022448"/>
    </source>
</evidence>
<keyword evidence="8 13" id="KW-0812">Transmembrane</keyword>
<dbReference type="InterPro" id="IPR000390">
    <property type="entry name" value="Small_drug/metabolite_transptr"/>
</dbReference>
<dbReference type="GO" id="GO:0022857">
    <property type="term" value="F:transmembrane transporter activity"/>
    <property type="evidence" value="ECO:0007669"/>
    <property type="project" value="InterPro"/>
</dbReference>